<reference evidence="3" key="1">
    <citation type="submission" date="2020-12" db="UniProtKB">
        <authorList>
            <consortium name="WormBaseParasite"/>
        </authorList>
    </citation>
    <scope>IDENTIFICATION</scope>
    <source>
        <strain evidence="3">MHco3</strain>
    </source>
</reference>
<keyword evidence="2" id="KW-1185">Reference proteome</keyword>
<feature type="region of interest" description="Disordered" evidence="1">
    <location>
        <begin position="43"/>
        <end position="82"/>
    </location>
</feature>
<proteinExistence type="predicted"/>
<protein>
    <submittedName>
        <fullName evidence="3">Uncharacterized protein</fullName>
    </submittedName>
</protein>
<evidence type="ECO:0000313" key="3">
    <source>
        <dbReference type="WBParaSite" id="HCON_00046720-00001"/>
    </source>
</evidence>
<dbReference type="Proteomes" id="UP000025227">
    <property type="component" value="Unplaced"/>
</dbReference>
<sequence>MPLKEVARKLLKKEVSSFQSRPLWAKLRRADVCFILLEIWSTHPTPDPVSPGRAKEFRDRHTDRRLIDRQTERQTDRQAGSDMTLRHDYEETHEHLHQSINTSSEALKMRRLRLVPHQSTKSLEFRRFPYQTPNAPPTGASI</sequence>
<evidence type="ECO:0000313" key="2">
    <source>
        <dbReference type="Proteomes" id="UP000025227"/>
    </source>
</evidence>
<name>A0A7I5E7E6_HAECO</name>
<dbReference type="WBParaSite" id="HCON_00046720-00001">
    <property type="protein sequence ID" value="HCON_00046720-00001"/>
    <property type="gene ID" value="HCON_00046720"/>
</dbReference>
<feature type="compositionally biased region" description="Basic and acidic residues" evidence="1">
    <location>
        <begin position="53"/>
        <end position="76"/>
    </location>
</feature>
<organism evidence="2 3">
    <name type="scientific">Haemonchus contortus</name>
    <name type="common">Barber pole worm</name>
    <dbReference type="NCBI Taxonomy" id="6289"/>
    <lineage>
        <taxon>Eukaryota</taxon>
        <taxon>Metazoa</taxon>
        <taxon>Ecdysozoa</taxon>
        <taxon>Nematoda</taxon>
        <taxon>Chromadorea</taxon>
        <taxon>Rhabditida</taxon>
        <taxon>Rhabditina</taxon>
        <taxon>Rhabditomorpha</taxon>
        <taxon>Strongyloidea</taxon>
        <taxon>Trichostrongylidae</taxon>
        <taxon>Haemonchus</taxon>
    </lineage>
</organism>
<accession>A0A7I5E7E6</accession>
<evidence type="ECO:0000256" key="1">
    <source>
        <dbReference type="SAM" id="MobiDB-lite"/>
    </source>
</evidence>
<dbReference type="AlphaFoldDB" id="A0A7I5E7E6"/>